<evidence type="ECO:0000313" key="8">
    <source>
        <dbReference type="Proteomes" id="UP000298127"/>
    </source>
</evidence>
<evidence type="ECO:0000259" key="6">
    <source>
        <dbReference type="Pfam" id="PF01258"/>
    </source>
</evidence>
<dbReference type="InterPro" id="IPR000962">
    <property type="entry name" value="Znf_DskA_TraR"/>
</dbReference>
<dbReference type="AlphaFoldDB" id="A0A4Y9QSB5"/>
<feature type="domain" description="Zinc finger DksA/TraR C4-type" evidence="6">
    <location>
        <begin position="90"/>
        <end position="122"/>
    </location>
</feature>
<reference evidence="7 8" key="1">
    <citation type="journal article" date="2018" name="J. Microbiol.">
        <title>Leifsonia flava sp. nov., a novel actinobacterium isolated from the rhizosphere of Aquilegia viridiflora.</title>
        <authorList>
            <person name="Cai Y."/>
            <person name="Tao W.Z."/>
            <person name="Ma Y.J."/>
            <person name="Cheng J."/>
            <person name="Zhang M.Y."/>
            <person name="Zhang Y.X."/>
        </authorList>
    </citation>
    <scope>NUCLEOTIDE SEQUENCE [LARGE SCALE GENOMIC DNA]</scope>
    <source>
        <strain evidence="7 8">SYP-B2174</strain>
    </source>
</reference>
<evidence type="ECO:0000256" key="4">
    <source>
        <dbReference type="PROSITE-ProRule" id="PRU00510"/>
    </source>
</evidence>
<gene>
    <name evidence="7" type="ORF">E4M00_15700</name>
</gene>
<dbReference type="PANTHER" id="PTHR33823:SF2">
    <property type="entry name" value="RNA POLYMERASE-BINDING TRANSCRIPTION FACTOR DKSA"/>
    <property type="match status" value="1"/>
</dbReference>
<evidence type="ECO:0000256" key="3">
    <source>
        <dbReference type="ARBA" id="ARBA00022833"/>
    </source>
</evidence>
<keyword evidence="1" id="KW-0479">Metal-binding</keyword>
<keyword evidence="8" id="KW-1185">Reference proteome</keyword>
<dbReference type="PANTHER" id="PTHR33823">
    <property type="entry name" value="RNA POLYMERASE-BINDING TRANSCRIPTION FACTOR DKSA-RELATED"/>
    <property type="match status" value="1"/>
</dbReference>
<evidence type="ECO:0000256" key="1">
    <source>
        <dbReference type="ARBA" id="ARBA00022723"/>
    </source>
</evidence>
<keyword evidence="2" id="KW-0863">Zinc-finger</keyword>
<evidence type="ECO:0000256" key="2">
    <source>
        <dbReference type="ARBA" id="ARBA00022771"/>
    </source>
</evidence>
<feature type="zinc finger region" description="dksA C4-type" evidence="4">
    <location>
        <begin position="95"/>
        <end position="119"/>
    </location>
</feature>
<sequence length="125" mass="13369">MHRRTLNAAQVAEFEGVLLARRADVAAQRSRLDGSLADVRESRSDGMADDEHDPEGPTMSSEWSRLAGTQLAVDDDLVQVDAALERLADGSYGTCVRCGESIPIDRLRARPEASLCIACAQAVGG</sequence>
<accession>A0A4Y9QSB5</accession>
<feature type="region of interest" description="Disordered" evidence="5">
    <location>
        <begin position="31"/>
        <end position="65"/>
    </location>
</feature>
<proteinExistence type="predicted"/>
<dbReference type="EMBL" id="SPQZ01000007">
    <property type="protein sequence ID" value="TFV95110.1"/>
    <property type="molecule type" value="Genomic_DNA"/>
</dbReference>
<dbReference type="RefSeq" id="WP_135121427.1">
    <property type="nucleotide sequence ID" value="NZ_SPQZ01000007.1"/>
</dbReference>
<dbReference type="PROSITE" id="PS51128">
    <property type="entry name" value="ZF_DKSA_2"/>
    <property type="match status" value="1"/>
</dbReference>
<dbReference type="SUPFAM" id="SSF57716">
    <property type="entry name" value="Glucocorticoid receptor-like (DNA-binding domain)"/>
    <property type="match status" value="1"/>
</dbReference>
<dbReference type="Proteomes" id="UP000298127">
    <property type="component" value="Unassembled WGS sequence"/>
</dbReference>
<evidence type="ECO:0000313" key="7">
    <source>
        <dbReference type="EMBL" id="TFV95110.1"/>
    </source>
</evidence>
<organism evidence="7 8">
    <name type="scientific">Orlajensenia leifsoniae</name>
    <dbReference type="NCBI Taxonomy" id="2561933"/>
    <lineage>
        <taxon>Bacteria</taxon>
        <taxon>Bacillati</taxon>
        <taxon>Actinomycetota</taxon>
        <taxon>Actinomycetes</taxon>
        <taxon>Micrococcales</taxon>
        <taxon>Microbacteriaceae</taxon>
        <taxon>Orlajensenia</taxon>
    </lineage>
</organism>
<comment type="caution">
    <text evidence="7">The sequence shown here is derived from an EMBL/GenBank/DDBJ whole genome shotgun (WGS) entry which is preliminary data.</text>
</comment>
<keyword evidence="3" id="KW-0862">Zinc</keyword>
<dbReference type="GO" id="GO:0008270">
    <property type="term" value="F:zinc ion binding"/>
    <property type="evidence" value="ECO:0007669"/>
    <property type="project" value="UniProtKB-KW"/>
</dbReference>
<name>A0A4Y9QSB5_9MICO</name>
<dbReference type="Gene3D" id="1.20.120.910">
    <property type="entry name" value="DksA, coiled-coil domain"/>
    <property type="match status" value="1"/>
</dbReference>
<dbReference type="Pfam" id="PF01258">
    <property type="entry name" value="zf-dskA_traR"/>
    <property type="match status" value="1"/>
</dbReference>
<evidence type="ECO:0000256" key="5">
    <source>
        <dbReference type="SAM" id="MobiDB-lite"/>
    </source>
</evidence>
<protein>
    <submittedName>
        <fullName evidence="7">TraR/DksA family transcriptional regulator</fullName>
    </submittedName>
</protein>